<reference evidence="1" key="1">
    <citation type="submission" date="2018-05" db="EMBL/GenBank/DDBJ databases">
        <authorList>
            <person name="Lanie J.A."/>
            <person name="Ng W.-L."/>
            <person name="Kazmierczak K.M."/>
            <person name="Andrzejewski T.M."/>
            <person name="Davidsen T.M."/>
            <person name="Wayne K.J."/>
            <person name="Tettelin H."/>
            <person name="Glass J.I."/>
            <person name="Rusch D."/>
            <person name="Podicherti R."/>
            <person name="Tsui H.-C.T."/>
            <person name="Winkler M.E."/>
        </authorList>
    </citation>
    <scope>NUCLEOTIDE SEQUENCE</scope>
    <source>
        <strain evidence="1">KNB</strain>
    </source>
</reference>
<dbReference type="EMBL" id="LS423452">
    <property type="protein sequence ID" value="SPS05430.1"/>
    <property type="molecule type" value="Genomic_DNA"/>
</dbReference>
<accession>A0A2X0QUG3</accession>
<protein>
    <submittedName>
        <fullName evidence="1">Uncharacterized protein</fullName>
    </submittedName>
</protein>
<organism evidence="1">
    <name type="scientific">Candidatus Nitrotoga fabula</name>
    <dbReference type="NCBI Taxonomy" id="2182327"/>
    <lineage>
        <taxon>Bacteria</taxon>
        <taxon>Pseudomonadati</taxon>
        <taxon>Pseudomonadota</taxon>
        <taxon>Betaproteobacteria</taxon>
        <taxon>Nitrosomonadales</taxon>
        <taxon>Gallionellaceae</taxon>
        <taxon>Candidatus Nitrotoga</taxon>
    </lineage>
</organism>
<dbReference type="AlphaFoldDB" id="A0A2X0QUG3"/>
<proteinExistence type="predicted"/>
<gene>
    <name evidence="1" type="ORF">NITFAB_1020</name>
</gene>
<sequence length="64" mass="7003">MAFIRDATIEKTSVRDEAPAIPAFGWKGDAQYFVAFLLEAGDPVLAFLGDVFVENSGVPWCHKS</sequence>
<name>A0A2X0QUG3_9PROT</name>
<evidence type="ECO:0000313" key="1">
    <source>
        <dbReference type="EMBL" id="SPS05430.1"/>
    </source>
</evidence>